<reference evidence="10" key="1">
    <citation type="journal article" date="2020" name="mSystems">
        <title>Genome- and Community-Level Interaction Insights into Carbon Utilization and Element Cycling Functions of Hydrothermarchaeota in Hydrothermal Sediment.</title>
        <authorList>
            <person name="Zhou Z."/>
            <person name="Liu Y."/>
            <person name="Xu W."/>
            <person name="Pan J."/>
            <person name="Luo Z.H."/>
            <person name="Li M."/>
        </authorList>
    </citation>
    <scope>NUCLEOTIDE SEQUENCE [LARGE SCALE GENOMIC DNA]</scope>
    <source>
        <strain evidence="12">SpSt-10</strain>
        <strain evidence="11">SpSt-62</strain>
        <strain evidence="10">SpSt-97</strain>
    </source>
</reference>
<dbReference type="UniPathway" id="UPA00245"/>
<dbReference type="PROSITE" id="PS51273">
    <property type="entry name" value="GATASE_TYPE_1"/>
    <property type="match status" value="1"/>
</dbReference>
<dbReference type="GO" id="GO:1903600">
    <property type="term" value="C:glutaminase complex"/>
    <property type="evidence" value="ECO:0007669"/>
    <property type="project" value="TreeGrafter"/>
</dbReference>
<evidence type="ECO:0000256" key="7">
    <source>
        <dbReference type="HAMAP-Rule" id="MF_01615"/>
    </source>
</evidence>
<protein>
    <recommendedName>
        <fullName evidence="7">Pyridoxal 5'-phosphate synthase subunit PdxT</fullName>
        <ecNumber evidence="7">4.3.3.6</ecNumber>
    </recommendedName>
    <alternativeName>
        <fullName evidence="7">Pdx2</fullName>
    </alternativeName>
    <alternativeName>
        <fullName evidence="7">Pyridoxal 5'-phosphate synthase glutaminase subunit</fullName>
        <ecNumber evidence="7">3.5.1.2</ecNumber>
    </alternativeName>
</protein>
<dbReference type="GO" id="GO:0042823">
    <property type="term" value="P:pyridoxal phosphate biosynthetic process"/>
    <property type="evidence" value="ECO:0007669"/>
    <property type="project" value="UniProtKB-UniRule"/>
</dbReference>
<feature type="active site" description="Charge relay system" evidence="7 8">
    <location>
        <position position="178"/>
    </location>
</feature>
<keyword evidence="3 7" id="KW-0663">Pyridoxal phosphate</keyword>
<feature type="binding site" evidence="7 9">
    <location>
        <position position="115"/>
    </location>
    <ligand>
        <name>L-glutamine</name>
        <dbReference type="ChEBI" id="CHEBI:58359"/>
    </ligand>
</feature>
<comment type="pathway">
    <text evidence="7">Cofactor biosynthesis; pyridoxal 5'-phosphate biosynthesis.</text>
</comment>
<evidence type="ECO:0000256" key="9">
    <source>
        <dbReference type="PIRSR" id="PIRSR005639-2"/>
    </source>
</evidence>
<evidence type="ECO:0000256" key="1">
    <source>
        <dbReference type="ARBA" id="ARBA00008345"/>
    </source>
</evidence>
<dbReference type="EC" id="3.5.1.2" evidence="7"/>
<evidence type="ECO:0000313" key="10">
    <source>
        <dbReference type="EMBL" id="HGE65561.1"/>
    </source>
</evidence>
<dbReference type="AlphaFoldDB" id="A0A7C3YG61"/>
<dbReference type="EMBL" id="DTAK01000014">
    <property type="protein sequence ID" value="HGU59088.1"/>
    <property type="molecule type" value="Genomic_DNA"/>
</dbReference>
<feature type="active site" description="Charge relay system" evidence="7 8">
    <location>
        <position position="180"/>
    </location>
</feature>
<feature type="binding site" evidence="7 9">
    <location>
        <begin position="142"/>
        <end position="143"/>
    </location>
    <ligand>
        <name>L-glutamine</name>
        <dbReference type="ChEBI" id="CHEBI:58359"/>
    </ligand>
</feature>
<keyword evidence="4 7" id="KW-0315">Glutamine amidotransferase</keyword>
<comment type="function">
    <text evidence="7">Catalyzes the hydrolysis of glutamine to glutamate and ammonia as part of the biosynthesis of pyridoxal 5'-phosphate. The resulting ammonia molecule is channeled to the active site of PdxS.</text>
</comment>
<dbReference type="InterPro" id="IPR021196">
    <property type="entry name" value="PdxT/SNO_CS"/>
</dbReference>
<evidence type="ECO:0000313" key="12">
    <source>
        <dbReference type="EMBL" id="HHF48199.1"/>
    </source>
</evidence>
<dbReference type="SUPFAM" id="SSF52317">
    <property type="entry name" value="Class I glutamine amidotransferase-like"/>
    <property type="match status" value="1"/>
</dbReference>
<dbReference type="EMBL" id="DRUC01000051">
    <property type="protein sequence ID" value="HHF48199.1"/>
    <property type="molecule type" value="Genomic_DNA"/>
</dbReference>
<dbReference type="InterPro" id="IPR002161">
    <property type="entry name" value="PdxT/SNO"/>
</dbReference>
<evidence type="ECO:0000256" key="3">
    <source>
        <dbReference type="ARBA" id="ARBA00022898"/>
    </source>
</evidence>
<dbReference type="GO" id="GO:0006543">
    <property type="term" value="P:L-glutamine catabolic process"/>
    <property type="evidence" value="ECO:0007669"/>
    <property type="project" value="UniProtKB-UniRule"/>
</dbReference>
<sequence length="197" mass="21948">MRVVVIGVQGDVEEHVISAKIALKKLKINGEVIATRRAGVIRRSDVIIIPGGESTTISKLIWEDGIAEEIIEAYEEGKPIMGTCAGLIILSRYGDEQVEKTKTKLLGLLDVKVKRNAFGRQRESFEVDLDVKGIGKYRAIFIRAPVIVEVGKEVDVLATFKDKIVAVRQEKVLGLAFHPELTGDTRIHEYLIKLREM</sequence>
<feature type="active site" description="Nucleophile" evidence="7 8">
    <location>
        <position position="84"/>
    </location>
</feature>
<comment type="caution">
    <text evidence="10">The sequence shown here is derived from an EMBL/GenBank/DDBJ whole genome shotgun (WGS) entry which is preliminary data.</text>
</comment>
<dbReference type="PROSITE" id="PS01236">
    <property type="entry name" value="PDXT_SNO_1"/>
    <property type="match status" value="1"/>
</dbReference>
<keyword evidence="2 7" id="KW-0378">Hydrolase</keyword>
<dbReference type="GO" id="GO:0005829">
    <property type="term" value="C:cytosol"/>
    <property type="evidence" value="ECO:0007669"/>
    <property type="project" value="TreeGrafter"/>
</dbReference>
<accession>A0A7C3YG61</accession>
<evidence type="ECO:0000256" key="6">
    <source>
        <dbReference type="ARBA" id="ARBA00049534"/>
    </source>
</evidence>
<dbReference type="GO" id="GO:0004359">
    <property type="term" value="F:glutaminase activity"/>
    <property type="evidence" value="ECO:0007669"/>
    <property type="project" value="UniProtKB-UniRule"/>
</dbReference>
<dbReference type="EC" id="4.3.3.6" evidence="7"/>
<dbReference type="Pfam" id="PF01174">
    <property type="entry name" value="SNO"/>
    <property type="match status" value="1"/>
</dbReference>
<dbReference type="PANTHER" id="PTHR31559">
    <property type="entry name" value="PYRIDOXAL 5'-PHOSPHATE SYNTHASE SUBUNIT SNO"/>
    <property type="match status" value="1"/>
</dbReference>
<comment type="catalytic activity">
    <reaction evidence="6 7">
        <text>L-glutamine + H2O = L-glutamate + NH4(+)</text>
        <dbReference type="Rhea" id="RHEA:15889"/>
        <dbReference type="ChEBI" id="CHEBI:15377"/>
        <dbReference type="ChEBI" id="CHEBI:28938"/>
        <dbReference type="ChEBI" id="CHEBI:29985"/>
        <dbReference type="ChEBI" id="CHEBI:58359"/>
        <dbReference type="EC" id="3.5.1.2"/>
    </reaction>
</comment>
<evidence type="ECO:0000256" key="5">
    <source>
        <dbReference type="ARBA" id="ARBA00023239"/>
    </source>
</evidence>
<dbReference type="PIRSF" id="PIRSF005639">
    <property type="entry name" value="Glut_amidoT_SNO"/>
    <property type="match status" value="1"/>
</dbReference>
<evidence type="ECO:0000313" key="11">
    <source>
        <dbReference type="EMBL" id="HGU59088.1"/>
    </source>
</evidence>
<evidence type="ECO:0000256" key="4">
    <source>
        <dbReference type="ARBA" id="ARBA00022962"/>
    </source>
</evidence>
<dbReference type="EMBL" id="DTPI01000004">
    <property type="protein sequence ID" value="HGE65561.1"/>
    <property type="molecule type" value="Genomic_DNA"/>
</dbReference>
<comment type="subunit">
    <text evidence="7">In the presence of PdxS, forms a dodecamer of heterodimers. Only shows activity in the heterodimer.</text>
</comment>
<dbReference type="PROSITE" id="PS51130">
    <property type="entry name" value="PDXT_SNO_2"/>
    <property type="match status" value="1"/>
</dbReference>
<dbReference type="GO" id="GO:0008614">
    <property type="term" value="P:pyridoxine metabolic process"/>
    <property type="evidence" value="ECO:0007669"/>
    <property type="project" value="TreeGrafter"/>
</dbReference>
<comment type="catalytic activity">
    <reaction evidence="7">
        <text>aldehydo-D-ribose 5-phosphate + D-glyceraldehyde 3-phosphate + L-glutamine = pyridoxal 5'-phosphate + L-glutamate + phosphate + 3 H2O + H(+)</text>
        <dbReference type="Rhea" id="RHEA:31507"/>
        <dbReference type="ChEBI" id="CHEBI:15377"/>
        <dbReference type="ChEBI" id="CHEBI:15378"/>
        <dbReference type="ChEBI" id="CHEBI:29985"/>
        <dbReference type="ChEBI" id="CHEBI:43474"/>
        <dbReference type="ChEBI" id="CHEBI:58273"/>
        <dbReference type="ChEBI" id="CHEBI:58359"/>
        <dbReference type="ChEBI" id="CHEBI:59776"/>
        <dbReference type="ChEBI" id="CHEBI:597326"/>
        <dbReference type="EC" id="4.3.3.6"/>
    </reaction>
</comment>
<dbReference type="NCBIfam" id="TIGR03800">
    <property type="entry name" value="PLP_synth_Pdx2"/>
    <property type="match status" value="1"/>
</dbReference>
<dbReference type="HAMAP" id="MF_01615">
    <property type="entry name" value="PdxT"/>
    <property type="match status" value="1"/>
</dbReference>
<evidence type="ECO:0000256" key="8">
    <source>
        <dbReference type="PIRSR" id="PIRSR005639-1"/>
    </source>
</evidence>
<feature type="binding site" evidence="7 9">
    <location>
        <begin position="52"/>
        <end position="54"/>
    </location>
    <ligand>
        <name>L-glutamine</name>
        <dbReference type="ChEBI" id="CHEBI:58359"/>
    </ligand>
</feature>
<keyword evidence="5 7" id="KW-0456">Lyase</keyword>
<dbReference type="FunFam" id="3.40.50.880:FF:000010">
    <property type="entry name" value="uncharacterized protein LOC100176842 isoform X2"/>
    <property type="match status" value="1"/>
</dbReference>
<gene>
    <name evidence="7 10" type="primary">pdxT</name>
    <name evidence="12" type="ORF">ENL48_03190</name>
    <name evidence="11" type="ORF">ENT89_02625</name>
    <name evidence="10" type="ORF">ENX77_00230</name>
</gene>
<dbReference type="GO" id="GO:0036381">
    <property type="term" value="F:pyridoxal 5'-phosphate synthase (glutamine hydrolysing) activity"/>
    <property type="evidence" value="ECO:0007669"/>
    <property type="project" value="UniProtKB-UniRule"/>
</dbReference>
<organism evidence="10">
    <name type="scientific">Geoglobus ahangari</name>
    <dbReference type="NCBI Taxonomy" id="113653"/>
    <lineage>
        <taxon>Archaea</taxon>
        <taxon>Methanobacteriati</taxon>
        <taxon>Methanobacteriota</taxon>
        <taxon>Archaeoglobi</taxon>
        <taxon>Archaeoglobales</taxon>
        <taxon>Archaeoglobaceae</taxon>
        <taxon>Geoglobus</taxon>
    </lineage>
</organism>
<name>A0A7C3YG61_9EURY</name>
<comment type="similarity">
    <text evidence="1 7">Belongs to the glutaminase PdxT/SNO family.</text>
</comment>
<dbReference type="PANTHER" id="PTHR31559:SF0">
    <property type="entry name" value="PYRIDOXAL 5'-PHOSPHATE SYNTHASE SUBUNIT SNO1-RELATED"/>
    <property type="match status" value="1"/>
</dbReference>
<dbReference type="CDD" id="cd01749">
    <property type="entry name" value="GATase1_PB"/>
    <property type="match status" value="1"/>
</dbReference>
<dbReference type="InterPro" id="IPR029062">
    <property type="entry name" value="Class_I_gatase-like"/>
</dbReference>
<evidence type="ECO:0000256" key="2">
    <source>
        <dbReference type="ARBA" id="ARBA00022801"/>
    </source>
</evidence>
<dbReference type="Gene3D" id="3.40.50.880">
    <property type="match status" value="1"/>
</dbReference>
<proteinExistence type="inferred from homology"/>